<feature type="transmembrane region" description="Helical" evidence="7">
    <location>
        <begin position="115"/>
        <end position="134"/>
    </location>
</feature>
<dbReference type="InterPro" id="IPR035906">
    <property type="entry name" value="MetI-like_sf"/>
</dbReference>
<dbReference type="Pfam" id="PF00528">
    <property type="entry name" value="BPD_transp_1"/>
    <property type="match status" value="1"/>
</dbReference>
<feature type="transmembrane region" description="Helical" evidence="7">
    <location>
        <begin position="77"/>
        <end position="103"/>
    </location>
</feature>
<dbReference type="CDD" id="cd06261">
    <property type="entry name" value="TM_PBP2"/>
    <property type="match status" value="1"/>
</dbReference>
<dbReference type="PANTHER" id="PTHR43227:SF11">
    <property type="entry name" value="BLL4140 PROTEIN"/>
    <property type="match status" value="1"/>
</dbReference>
<gene>
    <name evidence="9" type="ORF">APZ18_15230</name>
</gene>
<evidence type="ECO:0000256" key="1">
    <source>
        <dbReference type="ARBA" id="ARBA00004651"/>
    </source>
</evidence>
<feature type="transmembrane region" description="Helical" evidence="7">
    <location>
        <begin position="254"/>
        <end position="280"/>
    </location>
</feature>
<evidence type="ECO:0000259" key="8">
    <source>
        <dbReference type="PROSITE" id="PS50928"/>
    </source>
</evidence>
<dbReference type="GO" id="GO:0005886">
    <property type="term" value="C:plasma membrane"/>
    <property type="evidence" value="ECO:0007669"/>
    <property type="project" value="UniProtKB-SubCell"/>
</dbReference>
<evidence type="ECO:0000256" key="2">
    <source>
        <dbReference type="ARBA" id="ARBA00022448"/>
    </source>
</evidence>
<dbReference type="Gene3D" id="1.10.3720.10">
    <property type="entry name" value="MetI-like"/>
    <property type="match status" value="1"/>
</dbReference>
<name>A0AAW3JPF6_9FIRM</name>
<feature type="transmembrane region" description="Helical" evidence="7">
    <location>
        <begin position="300"/>
        <end position="320"/>
    </location>
</feature>
<dbReference type="PROSITE" id="PS50928">
    <property type="entry name" value="ABC_TM1"/>
    <property type="match status" value="1"/>
</dbReference>
<keyword evidence="6 7" id="KW-0472">Membrane</keyword>
<protein>
    <submittedName>
        <fullName evidence="9">ABC transporter permease</fullName>
    </submittedName>
</protein>
<evidence type="ECO:0000256" key="5">
    <source>
        <dbReference type="ARBA" id="ARBA00022989"/>
    </source>
</evidence>
<dbReference type="RefSeq" id="WP_055946699.1">
    <property type="nucleotide sequence ID" value="NZ_DBGDCA010000409.1"/>
</dbReference>
<keyword evidence="4 7" id="KW-0812">Transmembrane</keyword>
<dbReference type="InterPro" id="IPR050809">
    <property type="entry name" value="UgpAE/MalFG_permease"/>
</dbReference>
<feature type="transmembrane region" description="Helical" evidence="7">
    <location>
        <begin position="453"/>
        <end position="474"/>
    </location>
</feature>
<dbReference type="AlphaFoldDB" id="A0AAW3JPF6"/>
<proteinExistence type="inferred from homology"/>
<evidence type="ECO:0000256" key="7">
    <source>
        <dbReference type="RuleBase" id="RU363032"/>
    </source>
</evidence>
<feature type="transmembrane region" description="Helical" evidence="7">
    <location>
        <begin position="192"/>
        <end position="211"/>
    </location>
</feature>
<feature type="transmembrane region" description="Helical" evidence="7">
    <location>
        <begin position="12"/>
        <end position="35"/>
    </location>
</feature>
<keyword evidence="2 7" id="KW-0813">Transport</keyword>
<keyword evidence="3" id="KW-1003">Cell membrane</keyword>
<reference evidence="9 10" key="1">
    <citation type="submission" date="2015-10" db="EMBL/GenBank/DDBJ databases">
        <title>Butyribacter intestini gen. nov., sp. nov., a butyric acid-producing bacterium of the family Lachnospiraceae isolated from the human faeces.</title>
        <authorList>
            <person name="Zou Y."/>
            <person name="Xue W."/>
            <person name="Luo G."/>
            <person name="Lv M."/>
        </authorList>
    </citation>
    <scope>NUCLEOTIDE SEQUENCE [LARGE SCALE GENOMIC DNA]</scope>
    <source>
        <strain evidence="9 10">TF01-11</strain>
    </source>
</reference>
<evidence type="ECO:0000256" key="4">
    <source>
        <dbReference type="ARBA" id="ARBA00022692"/>
    </source>
</evidence>
<dbReference type="EMBL" id="LLKB01000008">
    <property type="protein sequence ID" value="KQC84039.1"/>
    <property type="molecule type" value="Genomic_DNA"/>
</dbReference>
<feature type="domain" description="ABC transmembrane type-1" evidence="8">
    <location>
        <begin position="255"/>
        <end position="474"/>
    </location>
</feature>
<comment type="subcellular location">
    <subcellularLocation>
        <location evidence="1 7">Cell membrane</location>
        <topology evidence="1 7">Multi-pass membrane protein</topology>
    </subcellularLocation>
</comment>
<feature type="transmembrane region" description="Helical" evidence="7">
    <location>
        <begin position="154"/>
        <end position="172"/>
    </location>
</feature>
<dbReference type="Proteomes" id="UP000050833">
    <property type="component" value="Unassembled WGS sequence"/>
</dbReference>
<dbReference type="InterPro" id="IPR000515">
    <property type="entry name" value="MetI-like"/>
</dbReference>
<evidence type="ECO:0000313" key="9">
    <source>
        <dbReference type="EMBL" id="KQC84039.1"/>
    </source>
</evidence>
<comment type="similarity">
    <text evidence="7">Belongs to the binding-protein-dependent transport system permease family.</text>
</comment>
<evidence type="ECO:0000256" key="6">
    <source>
        <dbReference type="ARBA" id="ARBA00023136"/>
    </source>
</evidence>
<feature type="transmembrane region" description="Helical" evidence="7">
    <location>
        <begin position="395"/>
        <end position="416"/>
    </location>
</feature>
<evidence type="ECO:0000313" key="10">
    <source>
        <dbReference type="Proteomes" id="UP000050833"/>
    </source>
</evidence>
<dbReference type="SUPFAM" id="SSF161098">
    <property type="entry name" value="MetI-like"/>
    <property type="match status" value="1"/>
</dbReference>
<dbReference type="GO" id="GO:0055085">
    <property type="term" value="P:transmembrane transport"/>
    <property type="evidence" value="ECO:0007669"/>
    <property type="project" value="InterPro"/>
</dbReference>
<keyword evidence="5 7" id="KW-1133">Transmembrane helix</keyword>
<organism evidence="9 10">
    <name type="scientific">Butyribacter intestini</name>
    <dbReference type="NCBI Taxonomy" id="1703332"/>
    <lineage>
        <taxon>Bacteria</taxon>
        <taxon>Bacillati</taxon>
        <taxon>Bacillota</taxon>
        <taxon>Clostridia</taxon>
        <taxon>Lachnospirales</taxon>
        <taxon>Lachnospiraceae</taxon>
        <taxon>Butyribacter</taxon>
    </lineage>
</organism>
<evidence type="ECO:0000256" key="3">
    <source>
        <dbReference type="ARBA" id="ARBA00022475"/>
    </source>
</evidence>
<sequence>MKEEKKEGRGKLDYVYIVQRLVTILAIVAAFFPAFSPSRITKLIDDTISLFTSGVSYSSLTDGASRALRMEWVDETVFVVVFIGSLILMLGICLAIAGGCMSLGNLRLQRLGLKFSFGGSLAEIVGVVFCYISYNMIQNSENVKRVKPVFPNGMILYAVFAIILLVTTLILMAGMPKADKNEKFEMESKYKLFLMFLPFAALAFVFCYLPLWGWRYAFFDYKAGGTLSMSNFVGFKWFTYLFKNEATRRDLINVIKNTLGLSMLNVLTSWIPMMFAVFLCEIKSLRFRRFVQTFTTIPNFISWVLVYAIAIAIFSTDGFINTFMKEFGMLAQNAQGKNYLMADSHMWIKMWAWGTWKGVGWSAIIYIAGISGIDQSLYEAATVDGAGRFQKMWHVTLPGLLPTFFVLLLMSIANILTNGLDQYLCFTNAQNAQSIRVLDLYVYQLGMGSSGSIPLSTVVGMFKSVISVVLLFVANGASKLLRGESII</sequence>
<dbReference type="PANTHER" id="PTHR43227">
    <property type="entry name" value="BLL4140 PROTEIN"/>
    <property type="match status" value="1"/>
</dbReference>
<keyword evidence="10" id="KW-1185">Reference proteome</keyword>
<accession>A0AAW3JPF6</accession>
<comment type="caution">
    <text evidence="9">The sequence shown here is derived from an EMBL/GenBank/DDBJ whole genome shotgun (WGS) entry which is preliminary data.</text>
</comment>